<keyword evidence="7" id="KW-0963">Cytoplasm</keyword>
<comment type="function">
    <text evidence="7">Single strand-specific metallo-endoribonuclease involved in late-stage 70S ribosome quality control and in maturation of the 3' terminus of the 16S rRNA.</text>
</comment>
<proteinExistence type="inferred from homology"/>
<keyword evidence="5 7" id="KW-0378">Hydrolase</keyword>
<keyword evidence="9" id="KW-1185">Reference proteome</keyword>
<keyword evidence="7" id="KW-0690">Ribosome biogenesis</keyword>
<dbReference type="GO" id="GO:0008270">
    <property type="term" value="F:zinc ion binding"/>
    <property type="evidence" value="ECO:0007669"/>
    <property type="project" value="UniProtKB-UniRule"/>
</dbReference>
<comment type="subcellular location">
    <subcellularLocation>
        <location evidence="7">Cytoplasm</location>
    </subcellularLocation>
</comment>
<comment type="cofactor">
    <cofactor evidence="7">
        <name>Zn(2+)</name>
        <dbReference type="ChEBI" id="CHEBI:29105"/>
    </cofactor>
    <text evidence="7">Binds 1 zinc ion.</text>
</comment>
<dbReference type="Gene3D" id="3.40.390.30">
    <property type="entry name" value="Metalloproteases ('zincins'), catalytic domain"/>
    <property type="match status" value="1"/>
</dbReference>
<dbReference type="GO" id="GO:0004521">
    <property type="term" value="F:RNA endonuclease activity"/>
    <property type="evidence" value="ECO:0007669"/>
    <property type="project" value="UniProtKB-UniRule"/>
</dbReference>
<evidence type="ECO:0000313" key="8">
    <source>
        <dbReference type="EMBL" id="NIK74416.1"/>
    </source>
</evidence>
<keyword evidence="4 7" id="KW-0255">Endonuclease</keyword>
<dbReference type="GO" id="GO:0004222">
    <property type="term" value="F:metalloendopeptidase activity"/>
    <property type="evidence" value="ECO:0007669"/>
    <property type="project" value="InterPro"/>
</dbReference>
<dbReference type="NCBIfam" id="TIGR00043">
    <property type="entry name" value="rRNA maturation RNase YbeY"/>
    <property type="match status" value="1"/>
</dbReference>
<comment type="similarity">
    <text evidence="1 7">Belongs to the endoribonuclease YbeY family.</text>
</comment>
<keyword evidence="2 7" id="KW-0540">Nuclease</keyword>
<evidence type="ECO:0000256" key="4">
    <source>
        <dbReference type="ARBA" id="ARBA00022759"/>
    </source>
</evidence>
<dbReference type="PANTHER" id="PTHR46986">
    <property type="entry name" value="ENDORIBONUCLEASE YBEY, CHLOROPLASTIC"/>
    <property type="match status" value="1"/>
</dbReference>
<dbReference type="PROSITE" id="PS01306">
    <property type="entry name" value="UPF0054"/>
    <property type="match status" value="1"/>
</dbReference>
<dbReference type="EC" id="3.1.-.-" evidence="7"/>
<feature type="binding site" evidence="7">
    <location>
        <position position="113"/>
    </location>
    <ligand>
        <name>Zn(2+)</name>
        <dbReference type="ChEBI" id="CHEBI:29105"/>
        <note>catalytic</note>
    </ligand>
</feature>
<dbReference type="EMBL" id="JAASRN010000002">
    <property type="protein sequence ID" value="NIK74416.1"/>
    <property type="molecule type" value="Genomic_DNA"/>
</dbReference>
<dbReference type="AlphaFoldDB" id="A0A846MS60"/>
<keyword evidence="7" id="KW-0698">rRNA processing</keyword>
<organism evidence="8 9">
    <name type="scientific">Thermonema lapsum</name>
    <dbReference type="NCBI Taxonomy" id="28195"/>
    <lineage>
        <taxon>Bacteria</taxon>
        <taxon>Pseudomonadati</taxon>
        <taxon>Bacteroidota</taxon>
        <taxon>Cytophagia</taxon>
        <taxon>Cytophagales</taxon>
        <taxon>Thermonemataceae</taxon>
        <taxon>Thermonema</taxon>
    </lineage>
</organism>
<dbReference type="InterPro" id="IPR020549">
    <property type="entry name" value="YbeY_CS"/>
</dbReference>
<evidence type="ECO:0000256" key="1">
    <source>
        <dbReference type="ARBA" id="ARBA00010875"/>
    </source>
</evidence>
<dbReference type="InterPro" id="IPR002036">
    <property type="entry name" value="YbeY"/>
</dbReference>
<keyword evidence="6 7" id="KW-0862">Zinc</keyword>
<dbReference type="RefSeq" id="WP_166920057.1">
    <property type="nucleotide sequence ID" value="NZ_JAASRN010000002.1"/>
</dbReference>
<evidence type="ECO:0000256" key="6">
    <source>
        <dbReference type="ARBA" id="ARBA00022833"/>
    </source>
</evidence>
<comment type="caution">
    <text evidence="8">The sequence shown here is derived from an EMBL/GenBank/DDBJ whole genome shotgun (WGS) entry which is preliminary data.</text>
</comment>
<dbReference type="GO" id="GO:0005737">
    <property type="term" value="C:cytoplasm"/>
    <property type="evidence" value="ECO:0007669"/>
    <property type="project" value="UniProtKB-SubCell"/>
</dbReference>
<evidence type="ECO:0000256" key="3">
    <source>
        <dbReference type="ARBA" id="ARBA00022723"/>
    </source>
</evidence>
<accession>A0A846MS60</accession>
<sequence>MDNINFFFEDIERPLYLSDESKQWLVQIAQHFEAKIIELNYIFCSDNYLLEINRQYLNHDYYTDIITFGYSDSILFIEADAFISIERTEENAQSIGITAEEELHRVMAHGLLHLLGFKDKTEAEAAEMRKMEDWALSLRVPRGT</sequence>
<dbReference type="HAMAP" id="MF_00009">
    <property type="entry name" value="Endoribonucl_YbeY"/>
    <property type="match status" value="1"/>
</dbReference>
<dbReference type="GO" id="GO:0006364">
    <property type="term" value="P:rRNA processing"/>
    <property type="evidence" value="ECO:0007669"/>
    <property type="project" value="UniProtKB-UniRule"/>
</dbReference>
<evidence type="ECO:0000256" key="2">
    <source>
        <dbReference type="ARBA" id="ARBA00022722"/>
    </source>
</evidence>
<gene>
    <name evidence="7" type="primary">ybeY</name>
    <name evidence="8" type="ORF">FHS56_001929</name>
</gene>
<dbReference type="InterPro" id="IPR023091">
    <property type="entry name" value="MetalPrtase_cat_dom_sf_prd"/>
</dbReference>
<evidence type="ECO:0000256" key="5">
    <source>
        <dbReference type="ARBA" id="ARBA00022801"/>
    </source>
</evidence>
<name>A0A846MS60_9BACT</name>
<keyword evidence="3 7" id="KW-0479">Metal-binding</keyword>
<evidence type="ECO:0000313" key="9">
    <source>
        <dbReference type="Proteomes" id="UP000537126"/>
    </source>
</evidence>
<reference evidence="8 9" key="1">
    <citation type="submission" date="2020-03" db="EMBL/GenBank/DDBJ databases">
        <title>Genomic Encyclopedia of Type Strains, Phase IV (KMG-IV): sequencing the most valuable type-strain genomes for metagenomic binning, comparative biology and taxonomic classification.</title>
        <authorList>
            <person name="Goeker M."/>
        </authorList>
    </citation>
    <scope>NUCLEOTIDE SEQUENCE [LARGE SCALE GENOMIC DNA]</scope>
    <source>
        <strain evidence="8 9">DSM 5718</strain>
    </source>
</reference>
<feature type="binding site" evidence="7">
    <location>
        <position position="109"/>
    </location>
    <ligand>
        <name>Zn(2+)</name>
        <dbReference type="ChEBI" id="CHEBI:29105"/>
        <note>catalytic</note>
    </ligand>
</feature>
<dbReference type="Pfam" id="PF02130">
    <property type="entry name" value="YbeY"/>
    <property type="match status" value="1"/>
</dbReference>
<feature type="binding site" evidence="7">
    <location>
        <position position="119"/>
    </location>
    <ligand>
        <name>Zn(2+)</name>
        <dbReference type="ChEBI" id="CHEBI:29105"/>
        <note>catalytic</note>
    </ligand>
</feature>
<protein>
    <recommendedName>
        <fullName evidence="7">Endoribonuclease YbeY</fullName>
        <ecNumber evidence="7">3.1.-.-</ecNumber>
    </recommendedName>
</protein>
<dbReference type="SUPFAM" id="SSF55486">
    <property type="entry name" value="Metalloproteases ('zincins'), catalytic domain"/>
    <property type="match status" value="1"/>
</dbReference>
<evidence type="ECO:0000256" key="7">
    <source>
        <dbReference type="HAMAP-Rule" id="MF_00009"/>
    </source>
</evidence>
<dbReference type="PANTHER" id="PTHR46986:SF1">
    <property type="entry name" value="ENDORIBONUCLEASE YBEY, CHLOROPLASTIC"/>
    <property type="match status" value="1"/>
</dbReference>
<dbReference type="Proteomes" id="UP000537126">
    <property type="component" value="Unassembled WGS sequence"/>
</dbReference>